<dbReference type="PROSITE" id="PS50097">
    <property type="entry name" value="BTB"/>
    <property type="match status" value="1"/>
</dbReference>
<evidence type="ECO:0000313" key="3">
    <source>
        <dbReference type="EMBL" id="KAL3689436.1"/>
    </source>
</evidence>
<dbReference type="PANTHER" id="PTHR46306">
    <property type="entry name" value="BTB/POZ DOMAIN-CONTAINING PROTEIN 9"/>
    <property type="match status" value="1"/>
</dbReference>
<organism evidence="3 4">
    <name type="scientific">Riccia sorocarpa</name>
    <dbReference type="NCBI Taxonomy" id="122646"/>
    <lineage>
        <taxon>Eukaryota</taxon>
        <taxon>Viridiplantae</taxon>
        <taxon>Streptophyta</taxon>
        <taxon>Embryophyta</taxon>
        <taxon>Marchantiophyta</taxon>
        <taxon>Marchantiopsida</taxon>
        <taxon>Marchantiidae</taxon>
        <taxon>Marchantiales</taxon>
        <taxon>Ricciaceae</taxon>
        <taxon>Riccia</taxon>
    </lineage>
</organism>
<dbReference type="PANTHER" id="PTHR46306:SF1">
    <property type="entry name" value="BTB_POZ DOMAIN-CONTAINING PROTEIN 9"/>
    <property type="match status" value="1"/>
</dbReference>
<reference evidence="3 4" key="1">
    <citation type="submission" date="2024-09" db="EMBL/GenBank/DDBJ databases">
        <title>Chromosome-scale assembly of Riccia sorocarpa.</title>
        <authorList>
            <person name="Paukszto L."/>
        </authorList>
    </citation>
    <scope>NUCLEOTIDE SEQUENCE [LARGE SCALE GENOMIC DNA]</scope>
    <source>
        <strain evidence="3">LP-2024</strain>
        <tissue evidence="3">Aerial parts of the thallus</tissue>
    </source>
</reference>
<comment type="pathway">
    <text evidence="1">Protein modification; protein ubiquitination.</text>
</comment>
<sequence length="693" mass="78479">MGWRCLSLYSRGLWAVSQMSPTCSPAEREGLTVYLLCLKRPAGGRSWDRFSGVVPLNVAFQPIRLSLDSEISILGGPPSAQQELGGCVLPYSGWIFYFSSNPRALYYTMERGILVDAELLTELEVDYRKMVNREELSDITFVCEDGVRVHACRLMLAARSSFFRGMLLGGMSESRDSNIELPKISSSVLILLLKFLYAGKLIPEDLHPSTSRPLPAVDSYGWERGEYLQLDWSFLVKVIVAARFFMLDRKLEKLIVDKLQSDMEGALFTDDPGEDDIEEDEMILLAKNFSALHEHSDLWAGEGEDNPLKAISSLTANTFIHFHDLDLSTLSHFSEAAFLSYLEETRSSDHRTGVFLQIDEYLRFRLIVSWCVACCRLDNCVEPNRTCIPGLGVALLYLQATRWKTSEYESSLGHFNFSESRADFVNSIPKTRLEPLLKSVDLSLVPRELLCKVIQPLDIIESEEFAEILSAHSVRFPGRLREDMETYVPGVWHVLDETDTWKIPTEDECTFSFIVCRGCSYFTAAAIANLKMHDSERLEWQFTVTAQGSVEQRNMAGFQFGFITLNRGKPLPQEFKGQSPEDVRRYAVQIGKDLQTAKLHLESTVFDWNLGPGNNFQWGTSLKVIVNRNESSTSCSFCYAGDKKTAKFVLAQNKVVYPYIYFPVGCFVDRDDFKPGYDGLTVKIEINGGFHDR</sequence>
<dbReference type="Pfam" id="PF00651">
    <property type="entry name" value="BTB"/>
    <property type="match status" value="1"/>
</dbReference>
<comment type="caution">
    <text evidence="3">The sequence shown here is derived from an EMBL/GenBank/DDBJ whole genome shotgun (WGS) entry which is preliminary data.</text>
</comment>
<keyword evidence="4" id="KW-1185">Reference proteome</keyword>
<accession>A0ABD3HF13</accession>
<dbReference type="InterPro" id="IPR052407">
    <property type="entry name" value="BTB_POZ_domain_cont_9"/>
</dbReference>
<feature type="domain" description="BTB" evidence="2">
    <location>
        <begin position="137"/>
        <end position="205"/>
    </location>
</feature>
<dbReference type="SUPFAM" id="SSF54695">
    <property type="entry name" value="POZ domain"/>
    <property type="match status" value="1"/>
</dbReference>
<dbReference type="AlphaFoldDB" id="A0ABD3HF13"/>
<evidence type="ECO:0000313" key="4">
    <source>
        <dbReference type="Proteomes" id="UP001633002"/>
    </source>
</evidence>
<evidence type="ECO:0000259" key="2">
    <source>
        <dbReference type="PROSITE" id="PS50097"/>
    </source>
</evidence>
<proteinExistence type="predicted"/>
<protein>
    <recommendedName>
        <fullName evidence="2">BTB domain-containing protein</fullName>
    </recommendedName>
</protein>
<dbReference type="EMBL" id="JBJQOH010000004">
    <property type="protein sequence ID" value="KAL3689436.1"/>
    <property type="molecule type" value="Genomic_DNA"/>
</dbReference>
<dbReference type="InterPro" id="IPR000210">
    <property type="entry name" value="BTB/POZ_dom"/>
</dbReference>
<evidence type="ECO:0000256" key="1">
    <source>
        <dbReference type="ARBA" id="ARBA00004906"/>
    </source>
</evidence>
<gene>
    <name evidence="3" type="ORF">R1sor_015745</name>
</gene>
<dbReference type="Proteomes" id="UP001633002">
    <property type="component" value="Unassembled WGS sequence"/>
</dbReference>
<dbReference type="Gene3D" id="3.30.710.10">
    <property type="entry name" value="Potassium Channel Kv1.1, Chain A"/>
    <property type="match status" value="1"/>
</dbReference>
<dbReference type="InterPro" id="IPR011333">
    <property type="entry name" value="SKP1/BTB/POZ_sf"/>
</dbReference>
<name>A0ABD3HF13_9MARC</name>
<dbReference type="SMART" id="SM00225">
    <property type="entry name" value="BTB"/>
    <property type="match status" value="1"/>
</dbReference>